<dbReference type="Proteomes" id="UP000254737">
    <property type="component" value="Unassembled WGS sequence"/>
</dbReference>
<name>A0A376FZ69_9FLAO</name>
<dbReference type="Gene3D" id="3.40.50.1820">
    <property type="entry name" value="alpha/beta hydrolase"/>
    <property type="match status" value="1"/>
</dbReference>
<feature type="binding site" evidence="2">
    <location>
        <position position="318"/>
    </location>
    <ligand>
        <name>substrate</name>
    </ligand>
</feature>
<dbReference type="STRING" id="343874.GCA_000805695_01464"/>
<feature type="active site" description="Nucleophile" evidence="2 3">
    <location>
        <position position="135"/>
    </location>
</feature>
<keyword evidence="2" id="KW-0028">Amino-acid biosynthesis</keyword>
<comment type="function">
    <text evidence="2">Transfers an acetyl group from acetyl-CoA to L-homoserine, forming acetyl-L-homoserine.</text>
</comment>
<dbReference type="PIRSF" id="PIRSF000443">
    <property type="entry name" value="Homoser_Ac_trans"/>
    <property type="match status" value="1"/>
</dbReference>
<protein>
    <recommendedName>
        <fullName evidence="2">Homoserine O-acetyltransferase</fullName>
        <shortName evidence="2">HAT</shortName>
        <ecNumber evidence="2">2.3.1.31</ecNumber>
    </recommendedName>
    <alternativeName>
        <fullName evidence="2">Homoserine transacetylase</fullName>
        <shortName evidence="2">HTA</shortName>
    </alternativeName>
</protein>
<evidence type="ECO:0000256" key="2">
    <source>
        <dbReference type="HAMAP-Rule" id="MF_00296"/>
    </source>
</evidence>
<comment type="subcellular location">
    <subcellularLocation>
        <location evidence="2">Cytoplasm</location>
    </subcellularLocation>
</comment>
<evidence type="ECO:0000256" key="1">
    <source>
        <dbReference type="ARBA" id="ARBA00022679"/>
    </source>
</evidence>
<dbReference type="EMBL" id="UFXS01000001">
    <property type="protein sequence ID" value="STD53669.1"/>
    <property type="molecule type" value="Genomic_DNA"/>
</dbReference>
<dbReference type="InterPro" id="IPR000073">
    <property type="entry name" value="AB_hydrolase_1"/>
</dbReference>
<gene>
    <name evidence="5" type="primary">metX_1</name>
    <name evidence="2" type="synonym">metXA</name>
    <name evidence="5" type="ORF">NCTC13456_00606</name>
</gene>
<feature type="binding site" evidence="2">
    <location>
        <position position="201"/>
    </location>
    <ligand>
        <name>substrate</name>
    </ligand>
</feature>
<dbReference type="Pfam" id="PF00561">
    <property type="entry name" value="Abhydrolase_1"/>
    <property type="match status" value="1"/>
</dbReference>
<keyword evidence="2 5" id="KW-0012">Acyltransferase</keyword>
<dbReference type="GO" id="GO:0009086">
    <property type="term" value="P:methionine biosynthetic process"/>
    <property type="evidence" value="ECO:0007669"/>
    <property type="project" value="UniProtKB-UniRule"/>
</dbReference>
<sequence>MNFYQYNYTKPFQLENGQILENLTIAYHTAGTLNPEKNNIIWVCHALTANSDVFDWWAGLFGENELFNPKDHFIICANVIGSNYGTTNPLSTNPETNSPYYRDFPTITIKDMANAHQLLADHLGISTIHLLIGGSLGGQQALEFTLLDQVKVDNLVLLATNAVHSPWGIAFNESQRLAIEADSTFNDKIEDGGRNGLIAARTIAMLSYRTYIIYEQKQKDKDSVYNDFKASSYQKYQGEKLANRFNAHSYWTLSKAMDSQNLARKRESLEKSLAQISSNTIVIGISSDILFPPSEQKFIANHISNAKFIEIDSIFGHDGFLVELQELNTILEHLV</sequence>
<comment type="subunit">
    <text evidence="2">Homodimer.</text>
</comment>
<feature type="domain" description="AB hydrolase-1" evidence="4">
    <location>
        <begin position="42"/>
        <end position="321"/>
    </location>
</feature>
<proteinExistence type="inferred from homology"/>
<dbReference type="InterPro" id="IPR029058">
    <property type="entry name" value="AB_hydrolase_fold"/>
</dbReference>
<reference evidence="5 6" key="1">
    <citation type="submission" date="2018-06" db="EMBL/GenBank/DDBJ databases">
        <authorList>
            <consortium name="Pathogen Informatics"/>
            <person name="Doyle S."/>
        </authorList>
    </citation>
    <scope>NUCLEOTIDE SEQUENCE [LARGE SCALE GENOMIC DNA]</scope>
    <source>
        <strain evidence="5 6">NCTC13456</strain>
    </source>
</reference>
<dbReference type="PANTHER" id="PTHR32268">
    <property type="entry name" value="HOMOSERINE O-ACETYLTRANSFERASE"/>
    <property type="match status" value="1"/>
</dbReference>
<keyword evidence="2" id="KW-0963">Cytoplasm</keyword>
<evidence type="ECO:0000313" key="5">
    <source>
        <dbReference type="EMBL" id="STD53669.1"/>
    </source>
</evidence>
<dbReference type="GO" id="GO:0009092">
    <property type="term" value="P:homoserine metabolic process"/>
    <property type="evidence" value="ECO:0007669"/>
    <property type="project" value="TreeGrafter"/>
</dbReference>
<feature type="active site" evidence="2 3">
    <location>
        <position position="317"/>
    </location>
</feature>
<dbReference type="InterPro" id="IPR008220">
    <property type="entry name" value="HAT_MetX-like"/>
</dbReference>
<dbReference type="RefSeq" id="WP_038336140.1">
    <property type="nucleotide sequence ID" value="NZ_JAOPGB010000004.1"/>
</dbReference>
<dbReference type="SUPFAM" id="SSF53474">
    <property type="entry name" value="alpha/beta-Hydrolases"/>
    <property type="match status" value="1"/>
</dbReference>
<dbReference type="EC" id="2.3.1.31" evidence="2"/>
<comment type="pathway">
    <text evidence="2">Amino-acid biosynthesis; L-methionine biosynthesis via de novo pathway; O-acetyl-L-homoserine from L-homoserine: step 1/1.</text>
</comment>
<dbReference type="HAMAP" id="MF_00296">
    <property type="entry name" value="MetX_acyltransf"/>
    <property type="match status" value="1"/>
</dbReference>
<keyword evidence="1 2" id="KW-0808">Transferase</keyword>
<comment type="catalytic activity">
    <reaction evidence="2">
        <text>L-homoserine + acetyl-CoA = O-acetyl-L-homoserine + CoA</text>
        <dbReference type="Rhea" id="RHEA:13701"/>
        <dbReference type="ChEBI" id="CHEBI:57287"/>
        <dbReference type="ChEBI" id="CHEBI:57288"/>
        <dbReference type="ChEBI" id="CHEBI:57476"/>
        <dbReference type="ChEBI" id="CHEBI:57716"/>
        <dbReference type="EC" id="2.3.1.31"/>
    </reaction>
</comment>
<dbReference type="AlphaFoldDB" id="A0A376FZ69"/>
<dbReference type="GO" id="GO:0005737">
    <property type="term" value="C:cytoplasm"/>
    <property type="evidence" value="ECO:0007669"/>
    <property type="project" value="UniProtKB-SubCell"/>
</dbReference>
<dbReference type="NCBIfam" id="TIGR01392">
    <property type="entry name" value="homoserO_Ac_trn"/>
    <property type="match status" value="1"/>
</dbReference>
<comment type="similarity">
    <text evidence="2">Belongs to the AB hydrolase superfamily. MetX family.</text>
</comment>
<dbReference type="OrthoDB" id="9800754at2"/>
<dbReference type="UniPathway" id="UPA00051">
    <property type="reaction ID" value="UER00074"/>
</dbReference>
<keyword evidence="2" id="KW-0486">Methionine biosynthesis</keyword>
<organism evidence="5 6">
    <name type="scientific">Empedobacter falsenii</name>
    <dbReference type="NCBI Taxonomy" id="343874"/>
    <lineage>
        <taxon>Bacteria</taxon>
        <taxon>Pseudomonadati</taxon>
        <taxon>Bacteroidota</taxon>
        <taxon>Flavobacteriia</taxon>
        <taxon>Flavobacteriales</taxon>
        <taxon>Weeksellaceae</taxon>
        <taxon>Empedobacter</taxon>
    </lineage>
</organism>
<evidence type="ECO:0000259" key="4">
    <source>
        <dbReference type="Pfam" id="PF00561"/>
    </source>
</evidence>
<feature type="active site" evidence="2 3">
    <location>
        <position position="288"/>
    </location>
</feature>
<dbReference type="PANTHER" id="PTHR32268:SF11">
    <property type="entry name" value="HOMOSERINE O-ACETYLTRANSFERASE"/>
    <property type="match status" value="1"/>
</dbReference>
<accession>A0A376FZ69</accession>
<dbReference type="GO" id="GO:0004414">
    <property type="term" value="F:homoserine O-acetyltransferase activity"/>
    <property type="evidence" value="ECO:0007669"/>
    <property type="project" value="UniProtKB-UniRule"/>
</dbReference>
<evidence type="ECO:0000256" key="3">
    <source>
        <dbReference type="PIRSR" id="PIRSR000443-1"/>
    </source>
</evidence>
<evidence type="ECO:0000313" key="6">
    <source>
        <dbReference type="Proteomes" id="UP000254737"/>
    </source>
</evidence>
<comment type="caution">
    <text evidence="2">Lacks conserved residue(s) required for the propagation of feature annotation.</text>
</comment>